<organism evidence="2">
    <name type="scientific">Solanum chilense</name>
    <name type="common">Tomato</name>
    <name type="synonym">Lycopersicon chilense</name>
    <dbReference type="NCBI Taxonomy" id="4083"/>
    <lineage>
        <taxon>Eukaryota</taxon>
        <taxon>Viridiplantae</taxon>
        <taxon>Streptophyta</taxon>
        <taxon>Embryophyta</taxon>
        <taxon>Tracheophyta</taxon>
        <taxon>Spermatophyta</taxon>
        <taxon>Magnoliopsida</taxon>
        <taxon>eudicotyledons</taxon>
        <taxon>Gunneridae</taxon>
        <taxon>Pentapetalae</taxon>
        <taxon>asterids</taxon>
        <taxon>lamiids</taxon>
        <taxon>Solanales</taxon>
        <taxon>Solanaceae</taxon>
        <taxon>Solanoideae</taxon>
        <taxon>Solaneae</taxon>
        <taxon>Solanum</taxon>
        <taxon>Solanum subgen. Lycopersicon</taxon>
    </lineage>
</organism>
<feature type="domain" description="Agenet" evidence="1">
    <location>
        <begin position="106"/>
        <end position="161"/>
    </location>
</feature>
<name>A0A6N2CI92_SOLCI</name>
<proteinExistence type="predicted"/>
<evidence type="ECO:0000313" key="2">
    <source>
        <dbReference type="EMBL" id="TMX04522.1"/>
    </source>
</evidence>
<dbReference type="InterPro" id="IPR014002">
    <property type="entry name" value="Agenet_dom_plant"/>
</dbReference>
<dbReference type="SMART" id="SM00743">
    <property type="entry name" value="Agenet"/>
    <property type="match status" value="2"/>
</dbReference>
<dbReference type="AlphaFoldDB" id="A0A6N2CI92"/>
<dbReference type="PANTHER" id="PTHR31917">
    <property type="entry name" value="AGENET DOMAIN-CONTAINING PROTEIN-RELATED"/>
    <property type="match status" value="1"/>
</dbReference>
<dbReference type="EMBL" id="RXGB01000215">
    <property type="protein sequence ID" value="TMX04522.1"/>
    <property type="molecule type" value="Genomic_DNA"/>
</dbReference>
<comment type="caution">
    <text evidence="2">The sequence shown here is derived from an EMBL/GenBank/DDBJ whole genome shotgun (WGS) entry which is preliminary data.</text>
</comment>
<dbReference type="CDD" id="cd20405">
    <property type="entry name" value="Tudor_Agenet_AtDUF_rpt1_3"/>
    <property type="match status" value="1"/>
</dbReference>
<accession>A0A6N2CI92</accession>
<protein>
    <recommendedName>
        <fullName evidence="1">Agenet domain-containing protein</fullName>
    </recommendedName>
</protein>
<dbReference type="PANTHER" id="PTHR31917:SF107">
    <property type="entry name" value="AGENET DOMAIN-CONTAINING PROTEIN"/>
    <property type="match status" value="1"/>
</dbReference>
<gene>
    <name evidence="2" type="ORF">EJD97_007850</name>
</gene>
<dbReference type="Pfam" id="PF05641">
    <property type="entry name" value="Agenet"/>
    <property type="match status" value="1"/>
</dbReference>
<sequence length="170" mass="19823">MAEPNHANENHQLIIDIISENIRETAYKKQETTLIFQINDDIEVASQEEGYVGSYYQASIVHPIGAYHYKVKYKTLVNDDKTKPLEESIHVSEVRPIPPAIPNETRSMEIYEIVDVYANEGWWFGVITVKVEQEYYVYFPTTQDTVAYSIDKLRVHQEWSDGNWIVPLLR</sequence>
<feature type="domain" description="Agenet" evidence="1">
    <location>
        <begin position="34"/>
        <end position="102"/>
    </location>
</feature>
<reference evidence="2" key="1">
    <citation type="submission" date="2019-05" db="EMBL/GenBank/DDBJ databases">
        <title>The de novo reference genome and transcriptome assemblies of the wild tomato species Solanum chilense.</title>
        <authorList>
            <person name="Stam R."/>
            <person name="Nosenko T."/>
            <person name="Hoerger A.C."/>
            <person name="Stephan W."/>
            <person name="Seidel M.A."/>
            <person name="Kuhn J.M.M."/>
            <person name="Haberer G."/>
            <person name="Tellier A."/>
        </authorList>
    </citation>
    <scope>NUCLEOTIDE SEQUENCE</scope>
    <source>
        <tissue evidence="2">Mature leaves</tissue>
    </source>
</reference>
<evidence type="ECO:0000259" key="1">
    <source>
        <dbReference type="SMART" id="SM00743"/>
    </source>
</evidence>
<dbReference type="InterPro" id="IPR008395">
    <property type="entry name" value="Agenet-like_dom"/>
</dbReference>